<dbReference type="Gene3D" id="3.80.10.10">
    <property type="entry name" value="Ribonuclease Inhibitor"/>
    <property type="match status" value="1"/>
</dbReference>
<evidence type="ECO:0000256" key="3">
    <source>
        <dbReference type="ARBA" id="ARBA00022729"/>
    </source>
</evidence>
<dbReference type="InterPro" id="IPR038765">
    <property type="entry name" value="Papain-like_cys_pep_sf"/>
</dbReference>
<keyword evidence="4" id="KW-0378">Hydrolase</keyword>
<dbReference type="InterPro" id="IPR053139">
    <property type="entry name" value="Surface_bspA-like"/>
</dbReference>
<feature type="active site" description="Nucleophile" evidence="6">
    <location>
        <position position="170"/>
    </location>
</feature>
<dbReference type="InterPro" id="IPR000200">
    <property type="entry name" value="Peptidase_C10"/>
</dbReference>
<accession>A0A318I678</accession>
<comment type="similarity">
    <text evidence="1">Belongs to the peptidase C10 family.</text>
</comment>
<name>A0A318I678_9BACT</name>
<dbReference type="Pfam" id="PF01640">
    <property type="entry name" value="Peptidase_C10"/>
    <property type="match status" value="1"/>
</dbReference>
<evidence type="ECO:0000313" key="9">
    <source>
        <dbReference type="Proteomes" id="UP000248314"/>
    </source>
</evidence>
<dbReference type="InterPro" id="IPR025896">
    <property type="entry name" value="Spi_Prtas-inh"/>
</dbReference>
<feature type="domain" description="Spi protease inhibitor" evidence="7">
    <location>
        <begin position="18"/>
        <end position="117"/>
    </location>
</feature>
<keyword evidence="9" id="KW-1185">Reference proteome</keyword>
<dbReference type="PRINTS" id="PR00797">
    <property type="entry name" value="STREPTOPAIN"/>
</dbReference>
<keyword evidence="5" id="KW-0788">Thiol protease</keyword>
<dbReference type="GO" id="GO:0008234">
    <property type="term" value="F:cysteine-type peptidase activity"/>
    <property type="evidence" value="ECO:0007669"/>
    <property type="project" value="UniProtKB-KW"/>
</dbReference>
<dbReference type="AlphaFoldDB" id="A0A318I678"/>
<keyword evidence="2" id="KW-0645">Protease</keyword>
<evidence type="ECO:0000313" key="8">
    <source>
        <dbReference type="EMBL" id="PXX19519.1"/>
    </source>
</evidence>
<dbReference type="RefSeq" id="WP_084614357.1">
    <property type="nucleotide sequence ID" value="NZ_QJJX01000036.1"/>
</dbReference>
<evidence type="ECO:0000256" key="1">
    <source>
        <dbReference type="ARBA" id="ARBA00009693"/>
    </source>
</evidence>
<feature type="active site" description="Proton acceptor" evidence="6">
    <location>
        <position position="309"/>
    </location>
</feature>
<dbReference type="InterPro" id="IPR032675">
    <property type="entry name" value="LRR_dom_sf"/>
</dbReference>
<dbReference type="InterPro" id="IPR026906">
    <property type="entry name" value="LRR_5"/>
</dbReference>
<gene>
    <name evidence="8" type="ORF">EJ73_02356</name>
</gene>
<dbReference type="STRING" id="1122991.GCA_000613445_02354"/>
<dbReference type="OrthoDB" id="2235251at2"/>
<dbReference type="PANTHER" id="PTHR45661:SF3">
    <property type="entry name" value="IG-LIKE DOMAIN-CONTAINING PROTEIN"/>
    <property type="match status" value="1"/>
</dbReference>
<reference evidence="8 9" key="1">
    <citation type="submission" date="2018-05" db="EMBL/GenBank/DDBJ databases">
        <title>Genomic Encyclopedia of Type Strains, Phase I: the one thousand microbial genomes (KMG-I) project.</title>
        <authorList>
            <person name="Kyrpides N."/>
        </authorList>
    </citation>
    <scope>NUCLEOTIDE SEQUENCE [LARGE SCALE GENOMIC DNA]</scope>
    <source>
        <strain evidence="8 9">DSM 15611</strain>
    </source>
</reference>
<comment type="caution">
    <text evidence="8">The sequence shown here is derived from an EMBL/GenBank/DDBJ whole genome shotgun (WGS) entry which is preliminary data.</text>
</comment>
<dbReference type="InterPro" id="IPR044934">
    <property type="entry name" value="Streptopain_sf"/>
</dbReference>
<dbReference type="Proteomes" id="UP000248314">
    <property type="component" value="Unassembled WGS sequence"/>
</dbReference>
<evidence type="ECO:0000256" key="2">
    <source>
        <dbReference type="ARBA" id="ARBA00022670"/>
    </source>
</evidence>
<organism evidence="8 9">
    <name type="scientific">Hoylesella shahii DSM 15611 = JCM 12083</name>
    <dbReference type="NCBI Taxonomy" id="1122991"/>
    <lineage>
        <taxon>Bacteria</taxon>
        <taxon>Pseudomonadati</taxon>
        <taxon>Bacteroidota</taxon>
        <taxon>Bacteroidia</taxon>
        <taxon>Bacteroidales</taxon>
        <taxon>Prevotellaceae</taxon>
        <taxon>Hoylesella</taxon>
    </lineage>
</organism>
<evidence type="ECO:0000259" key="7">
    <source>
        <dbReference type="Pfam" id="PF13734"/>
    </source>
</evidence>
<evidence type="ECO:0000256" key="6">
    <source>
        <dbReference type="PIRSR" id="PIRSR600200-1"/>
    </source>
</evidence>
<dbReference type="SUPFAM" id="SSF54001">
    <property type="entry name" value="Cysteine proteinases"/>
    <property type="match status" value="1"/>
</dbReference>
<evidence type="ECO:0000256" key="4">
    <source>
        <dbReference type="ARBA" id="ARBA00022801"/>
    </source>
</evidence>
<keyword evidence="3" id="KW-0732">Signal</keyword>
<evidence type="ECO:0000256" key="5">
    <source>
        <dbReference type="ARBA" id="ARBA00022807"/>
    </source>
</evidence>
<sequence>MRKFTLLWLWLIGTICMAKPITVEKAKAISAKFMAQHVTTTRAPSASQLQIKHVFRSETTNAALCYVFTSKDDTGFIIASADDNSEPILAYSDTETFNFKNMAPATRWWLECYQKQIEYASKNERNPKTRAAEARHNIAPLIQTKWNQEAPYNTLCPYDDKEKRRCVTGCVATATAQLMYYHKWPKKGTGSHSYDWNGKKLSADFGNTTFQWDKMKTTYKGNDDTNNAVATLLYNCGIALEMHYGPWGSWAYFRNGEVMAKYFGYSPNYKRVIRNTVGLNAFEEAIYNDLANGLPVLFGGQDKNKNEGHQFICDGYKSGGYYHMNWGWGGWNDGYFTLSALNTEDERQWNWDQEVFCGIKKFEKETTVNGLIFENNGNQTATLKGGKPNNNLIIPENVLINGQQCKVTSIANAAFKNNTKITDVTIPSSINSVGAEAFLGCTHLINLTIKDNKTELTCGKDLFKNTSLRNAHIGRTLMGNGVFGGISTLTNVSLSNNVKTLTPLMFYMTGLKTIDIPNSVDKIDGDAFNKANSLEKITVQNGNTKYASDGGALYDKAKKTLILLPHNSKITDFRIPETVVTIKRQAITSGYIKSLVIPSRIQTIETDAILCTKIERIYINNVVPPTVNEHGFTAPQFVITNTKLCVPGGKLNLYKKTKGWSRFQKIIETTYTDIQPAVIDNNIPNKIYTIDGKRVPTNVNSLKELQPGIYIINGHKIIIR</sequence>
<dbReference type="Gene3D" id="3.90.70.50">
    <property type="entry name" value="Peptidase C10, streptopain"/>
    <property type="match status" value="1"/>
</dbReference>
<dbReference type="EMBL" id="QJJX01000036">
    <property type="protein sequence ID" value="PXX19519.1"/>
    <property type="molecule type" value="Genomic_DNA"/>
</dbReference>
<dbReference type="GO" id="GO:0006508">
    <property type="term" value="P:proteolysis"/>
    <property type="evidence" value="ECO:0007669"/>
    <property type="project" value="UniProtKB-KW"/>
</dbReference>
<dbReference type="SUPFAM" id="SSF52058">
    <property type="entry name" value="L domain-like"/>
    <property type="match status" value="1"/>
</dbReference>
<dbReference type="Pfam" id="PF13306">
    <property type="entry name" value="LRR_5"/>
    <property type="match status" value="2"/>
</dbReference>
<proteinExistence type="inferred from homology"/>
<protein>
    <submittedName>
        <fullName evidence="8">Leucine rich repeat (LRR) protein</fullName>
    </submittedName>
</protein>
<dbReference type="PANTHER" id="PTHR45661">
    <property type="entry name" value="SURFACE ANTIGEN"/>
    <property type="match status" value="1"/>
</dbReference>
<dbReference type="Pfam" id="PF13734">
    <property type="entry name" value="Inhibitor_I69"/>
    <property type="match status" value="1"/>
</dbReference>